<evidence type="ECO:0000256" key="8">
    <source>
        <dbReference type="PIRNR" id="PIRNR006256"/>
    </source>
</evidence>
<dbReference type="InterPro" id="IPR017968">
    <property type="entry name" value="Acylphosphatase_CS"/>
</dbReference>
<evidence type="ECO:0000256" key="1">
    <source>
        <dbReference type="ARBA" id="ARBA00004711"/>
    </source>
</evidence>
<dbReference type="Pfam" id="PF17788">
    <property type="entry name" value="HypF_C"/>
    <property type="match status" value="1"/>
</dbReference>
<dbReference type="Pfam" id="PF01300">
    <property type="entry name" value="Sua5_yciO_yrdC"/>
    <property type="match status" value="1"/>
</dbReference>
<keyword evidence="5" id="KW-0863">Zinc-finger</keyword>
<dbReference type="Gene3D" id="3.30.110.120">
    <property type="match status" value="1"/>
</dbReference>
<feature type="active site" evidence="9">
    <location>
        <position position="26"/>
    </location>
</feature>
<protein>
    <recommendedName>
        <fullName evidence="8">Carbamoyltransferase</fullName>
        <ecNumber evidence="8">6.2.-.-</ecNumber>
    </recommendedName>
</protein>
<dbReference type="AlphaFoldDB" id="A0A7J3ZLM9"/>
<dbReference type="GO" id="GO:0016743">
    <property type="term" value="F:carboxyl- or carbamoyltransferase activity"/>
    <property type="evidence" value="ECO:0007669"/>
    <property type="project" value="UniProtKB-UniRule"/>
</dbReference>
<keyword evidence="12" id="KW-0808">Transferase</keyword>
<dbReference type="InterPro" id="IPR017945">
    <property type="entry name" value="DHBP_synth_RibB-like_a/b_dom"/>
</dbReference>
<evidence type="ECO:0000256" key="3">
    <source>
        <dbReference type="ARBA" id="ARBA00022598"/>
    </source>
</evidence>
<dbReference type="PIRSF" id="PIRSF006256">
    <property type="entry name" value="CMPcnvr_hdrg_mat"/>
    <property type="match status" value="1"/>
</dbReference>
<dbReference type="GO" id="GO:0003725">
    <property type="term" value="F:double-stranded RNA binding"/>
    <property type="evidence" value="ECO:0007669"/>
    <property type="project" value="InterPro"/>
</dbReference>
<dbReference type="InterPro" id="IPR011125">
    <property type="entry name" value="Znf_HypF"/>
</dbReference>
<dbReference type="Pfam" id="PF07503">
    <property type="entry name" value="zf-HYPF"/>
    <property type="match status" value="2"/>
</dbReference>
<dbReference type="GO" id="GO:0051604">
    <property type="term" value="P:protein maturation"/>
    <property type="evidence" value="ECO:0007669"/>
    <property type="project" value="TreeGrafter"/>
</dbReference>
<dbReference type="Gene3D" id="3.30.420.360">
    <property type="match status" value="1"/>
</dbReference>
<dbReference type="Pfam" id="PF00708">
    <property type="entry name" value="Acylphosphatase"/>
    <property type="match status" value="1"/>
</dbReference>
<keyword evidence="3" id="KW-0436">Ligase</keyword>
<comment type="catalytic activity">
    <reaction evidence="7">
        <text>C-terminal L-cysteinyl-[HypE protein] + carbamoyl phosphate + ATP + H2O = C-terminal S-carboxamide-L-cysteinyl-[HypE protein] + AMP + phosphate + diphosphate + H(+)</text>
        <dbReference type="Rhea" id="RHEA:55636"/>
        <dbReference type="Rhea" id="RHEA-COMP:14247"/>
        <dbReference type="Rhea" id="RHEA-COMP:14392"/>
        <dbReference type="ChEBI" id="CHEBI:15377"/>
        <dbReference type="ChEBI" id="CHEBI:15378"/>
        <dbReference type="ChEBI" id="CHEBI:30616"/>
        <dbReference type="ChEBI" id="CHEBI:33019"/>
        <dbReference type="ChEBI" id="CHEBI:43474"/>
        <dbReference type="ChEBI" id="CHEBI:58228"/>
        <dbReference type="ChEBI" id="CHEBI:76913"/>
        <dbReference type="ChEBI" id="CHEBI:139126"/>
        <dbReference type="ChEBI" id="CHEBI:456215"/>
    </reaction>
</comment>
<keyword evidence="9" id="KW-0378">Hydrolase</keyword>
<dbReference type="InterPro" id="IPR051060">
    <property type="entry name" value="Carbamoyltrans_HypF-like"/>
</dbReference>
<gene>
    <name evidence="12" type="primary">hypF</name>
    <name evidence="12" type="ORF">ENM78_05975</name>
</gene>
<evidence type="ECO:0000259" key="10">
    <source>
        <dbReference type="PROSITE" id="PS51160"/>
    </source>
</evidence>
<dbReference type="Gene3D" id="3.90.870.50">
    <property type="match status" value="1"/>
</dbReference>
<feature type="domain" description="Acylphosphatase-like" evidence="10">
    <location>
        <begin position="1"/>
        <end position="80"/>
    </location>
</feature>
<evidence type="ECO:0000256" key="5">
    <source>
        <dbReference type="ARBA" id="ARBA00022771"/>
    </source>
</evidence>
<dbReference type="UniPathway" id="UPA00335"/>
<keyword evidence="4" id="KW-0479">Metal-binding</keyword>
<dbReference type="NCBIfam" id="TIGR00143">
    <property type="entry name" value="hypF"/>
    <property type="match status" value="1"/>
</dbReference>
<evidence type="ECO:0000256" key="4">
    <source>
        <dbReference type="ARBA" id="ARBA00022723"/>
    </source>
</evidence>
<feature type="domain" description="YrdC-like" evidence="11">
    <location>
        <begin position="191"/>
        <end position="377"/>
    </location>
</feature>
<dbReference type="InterPro" id="IPR055128">
    <property type="entry name" value="HypF_C_2"/>
</dbReference>
<dbReference type="GO" id="GO:0003998">
    <property type="term" value="F:acylphosphatase activity"/>
    <property type="evidence" value="ECO:0007669"/>
    <property type="project" value="UniProtKB-EC"/>
</dbReference>
<comment type="pathway">
    <text evidence="1">Protein modification; [NiFe] hydrogenase maturation.</text>
</comment>
<evidence type="ECO:0000256" key="6">
    <source>
        <dbReference type="ARBA" id="ARBA00022833"/>
    </source>
</evidence>
<dbReference type="PROSITE" id="PS51163">
    <property type="entry name" value="YRDC"/>
    <property type="match status" value="1"/>
</dbReference>
<sequence>MVQGVGFRPFISRIATRSGVKGYVKNLGGGEVLLYIEGDDGSINKFFELFKRELPPPAEIFDVRVESVEPCGMKDFRILKSDSKTLLRSIVPPDIAICEWCLEETRNPRSRWWRYPFNSCAWCGPRFSIMYATPYDRENTSMRDFPLCSECSREYNDVSNARRYHAEGISCPKCGPKVWLADSRGRVLETQKPIEVAAELIDDGSIVAIKGIGGFHIACRADDDEIVLKLRARKRRLQKPFALMVLSLDVAREIVEMSEEAARLLASPQRPIVLLPKREGSRISEHVAPGLDMLGVMLPYTGLHYILLERTKGKVLIMTSGNAHGKPMEAENDSAIRRLGGIADYFLLHNRKIVNRVDDSVLRLTGGRPVFLRRGRGYAPKWITLARKVGSGVIAFGAELQNAGAVGFEDKAVLTQFIGDTDDFETLVQLERYLEWFVRAYRLRVEDSVIVVDKHPRYNSAILGRKWTRRYGCGLLEVQHHVAHAYSALAEYGKSCGVAIVMDGAGYGDDGNIWGGEVLALFEDGSYRRVAHLQYHKMLGGDLAAIYPARMVFSMLASELGVELALDISAGMELHKHLRSGEELEILANAYSIEKVQTSSTGRVLDAFATVLGVCAYRSYEGEPAMKLEAYSRGGSLVGRVLKLLEPVERGGVAILPTGSALVYAIESLLSGGAGCRRDLGYSIQYAIGWRFGEIAARQAQELGLREVFVSGGAAVNDIIFKGIVEGARSQGRGIEVYVNRAVPPGDGGIALGQVYAAAFMKCSHT</sequence>
<evidence type="ECO:0000256" key="9">
    <source>
        <dbReference type="PROSITE-ProRule" id="PRU00520"/>
    </source>
</evidence>
<dbReference type="SUPFAM" id="SSF55821">
    <property type="entry name" value="YrdC/RibB"/>
    <property type="match status" value="1"/>
</dbReference>
<dbReference type="PROSITE" id="PS00151">
    <property type="entry name" value="ACYLPHOSPHATASE_2"/>
    <property type="match status" value="1"/>
</dbReference>
<dbReference type="InterPro" id="IPR001792">
    <property type="entry name" value="Acylphosphatase-like_dom"/>
</dbReference>
<comment type="caution">
    <text evidence="12">The sequence shown here is derived from an EMBL/GenBank/DDBJ whole genome shotgun (WGS) entry which is preliminary data.</text>
</comment>
<dbReference type="InterPro" id="IPR036046">
    <property type="entry name" value="Acylphosphatase-like_dom_sf"/>
</dbReference>
<evidence type="ECO:0000256" key="2">
    <source>
        <dbReference type="ARBA" id="ARBA00008097"/>
    </source>
</evidence>
<evidence type="ECO:0000259" key="11">
    <source>
        <dbReference type="PROSITE" id="PS51163"/>
    </source>
</evidence>
<comment type="similarity">
    <text evidence="2 8">Belongs to the carbamoyltransferase HypF family.</text>
</comment>
<dbReference type="EMBL" id="DRZC01000079">
    <property type="protein sequence ID" value="HHQ80977.1"/>
    <property type="molecule type" value="Genomic_DNA"/>
</dbReference>
<dbReference type="Gene3D" id="3.30.420.40">
    <property type="match status" value="1"/>
</dbReference>
<dbReference type="InterPro" id="IPR006070">
    <property type="entry name" value="Sua5-like_dom"/>
</dbReference>
<dbReference type="EC" id="6.2.-.-" evidence="8"/>
<keyword evidence="6" id="KW-0862">Zinc</keyword>
<dbReference type="InterPro" id="IPR041440">
    <property type="entry name" value="HypF_C"/>
</dbReference>
<dbReference type="PANTHER" id="PTHR42959:SF1">
    <property type="entry name" value="CARBAMOYLTRANSFERASE HYPF"/>
    <property type="match status" value="1"/>
</dbReference>
<organism evidence="12">
    <name type="scientific">Fervidicoccus fontis</name>
    <dbReference type="NCBI Taxonomy" id="683846"/>
    <lineage>
        <taxon>Archaea</taxon>
        <taxon>Thermoproteota</taxon>
        <taxon>Thermoprotei</taxon>
        <taxon>Fervidicoccales</taxon>
        <taxon>Fervidicoccaceae</taxon>
        <taxon>Fervidicoccus</taxon>
    </lineage>
</organism>
<dbReference type="Pfam" id="PF22521">
    <property type="entry name" value="HypF_C_2"/>
    <property type="match status" value="1"/>
</dbReference>
<evidence type="ECO:0000256" key="7">
    <source>
        <dbReference type="ARBA" id="ARBA00048220"/>
    </source>
</evidence>
<accession>A0A7J3ZLM9</accession>
<dbReference type="PROSITE" id="PS51160">
    <property type="entry name" value="ACYLPHOSPHATASE_3"/>
    <property type="match status" value="1"/>
</dbReference>
<dbReference type="GO" id="GO:0016874">
    <property type="term" value="F:ligase activity"/>
    <property type="evidence" value="ECO:0007669"/>
    <property type="project" value="UniProtKB-UniRule"/>
</dbReference>
<feature type="active site" evidence="9">
    <location>
        <position position="8"/>
    </location>
</feature>
<proteinExistence type="inferred from homology"/>
<evidence type="ECO:0000313" key="12">
    <source>
        <dbReference type="EMBL" id="HHQ80977.1"/>
    </source>
</evidence>
<dbReference type="SUPFAM" id="SSF54975">
    <property type="entry name" value="Acylphosphatase/BLUF domain-like"/>
    <property type="match status" value="1"/>
</dbReference>
<reference evidence="12" key="1">
    <citation type="journal article" date="2020" name="mSystems">
        <title>Genome- and Community-Level Interaction Insights into Carbon Utilization and Element Cycling Functions of Hydrothermarchaeota in Hydrothermal Sediment.</title>
        <authorList>
            <person name="Zhou Z."/>
            <person name="Liu Y."/>
            <person name="Xu W."/>
            <person name="Pan J."/>
            <person name="Luo Z.H."/>
            <person name="Li M."/>
        </authorList>
    </citation>
    <scope>NUCLEOTIDE SEQUENCE [LARGE SCALE GENOMIC DNA]</scope>
    <source>
        <strain evidence="12">SpSt-1116</strain>
    </source>
</reference>
<comment type="catalytic activity">
    <reaction evidence="9">
        <text>an acyl phosphate + H2O = a carboxylate + phosphate + H(+)</text>
        <dbReference type="Rhea" id="RHEA:14965"/>
        <dbReference type="ChEBI" id="CHEBI:15377"/>
        <dbReference type="ChEBI" id="CHEBI:15378"/>
        <dbReference type="ChEBI" id="CHEBI:29067"/>
        <dbReference type="ChEBI" id="CHEBI:43474"/>
        <dbReference type="ChEBI" id="CHEBI:59918"/>
        <dbReference type="EC" id="3.6.1.7"/>
    </reaction>
</comment>
<dbReference type="InterPro" id="IPR004421">
    <property type="entry name" value="Carbamoyltransferase_HypF"/>
</dbReference>
<dbReference type="PANTHER" id="PTHR42959">
    <property type="entry name" value="CARBAMOYLTRANSFERASE"/>
    <property type="match status" value="1"/>
</dbReference>
<name>A0A7J3ZLM9_9CREN</name>
<dbReference type="GO" id="GO:0008270">
    <property type="term" value="F:zinc ion binding"/>
    <property type="evidence" value="ECO:0007669"/>
    <property type="project" value="UniProtKB-KW"/>
</dbReference>